<feature type="region of interest" description="Disordered" evidence="1">
    <location>
        <begin position="1"/>
        <end position="49"/>
    </location>
</feature>
<accession>A0ABP9R7N6</accession>
<evidence type="ECO:0000256" key="1">
    <source>
        <dbReference type="SAM" id="MobiDB-lite"/>
    </source>
</evidence>
<proteinExistence type="predicted"/>
<gene>
    <name evidence="2" type="ORF">GCM10023214_54460</name>
</gene>
<evidence type="ECO:0000313" key="3">
    <source>
        <dbReference type="Proteomes" id="UP001500192"/>
    </source>
</evidence>
<protein>
    <submittedName>
        <fullName evidence="2">Uncharacterized protein</fullName>
    </submittedName>
</protein>
<feature type="compositionally biased region" description="Low complexity" evidence="1">
    <location>
        <begin position="25"/>
        <end position="34"/>
    </location>
</feature>
<evidence type="ECO:0000313" key="2">
    <source>
        <dbReference type="EMBL" id="GAA5172712.1"/>
    </source>
</evidence>
<dbReference type="EMBL" id="BAABIB010000101">
    <property type="protein sequence ID" value="GAA5172712.1"/>
    <property type="molecule type" value="Genomic_DNA"/>
</dbReference>
<comment type="caution">
    <text evidence="2">The sequence shown here is derived from an EMBL/GenBank/DDBJ whole genome shotgun (WGS) entry which is preliminary data.</text>
</comment>
<dbReference type="Proteomes" id="UP001500192">
    <property type="component" value="Unassembled WGS sequence"/>
</dbReference>
<feature type="compositionally biased region" description="Basic and acidic residues" evidence="1">
    <location>
        <begin position="7"/>
        <end position="20"/>
    </location>
</feature>
<keyword evidence="3" id="KW-1185">Reference proteome</keyword>
<reference evidence="3" key="1">
    <citation type="journal article" date="2019" name="Int. J. Syst. Evol. Microbiol.">
        <title>The Global Catalogue of Microorganisms (GCM) 10K type strain sequencing project: providing services to taxonomists for standard genome sequencing and annotation.</title>
        <authorList>
            <consortium name="The Broad Institute Genomics Platform"/>
            <consortium name="The Broad Institute Genome Sequencing Center for Infectious Disease"/>
            <person name="Wu L."/>
            <person name="Ma J."/>
        </authorList>
    </citation>
    <scope>NUCLEOTIDE SEQUENCE [LARGE SCALE GENOMIC DNA]</scope>
    <source>
        <strain evidence="3">JCM 18054</strain>
    </source>
</reference>
<sequence>MGSKPDAPQRRLGREADGSQRRSAPRGGSAWPGGAWPGRGGWTAEAPEPRRRLGLVRLGHRGGEARSVEAPPAGRMALIERLPLARQVRFSRLPAGAQVLLAPAYRFPP</sequence>
<organism evidence="2 3">
    <name type="scientific">Amycolatopsis dongchuanensis</name>
    <dbReference type="NCBI Taxonomy" id="1070866"/>
    <lineage>
        <taxon>Bacteria</taxon>
        <taxon>Bacillati</taxon>
        <taxon>Actinomycetota</taxon>
        <taxon>Actinomycetes</taxon>
        <taxon>Pseudonocardiales</taxon>
        <taxon>Pseudonocardiaceae</taxon>
        <taxon>Amycolatopsis</taxon>
    </lineage>
</organism>
<name>A0ABP9R7N6_9PSEU</name>